<dbReference type="PANTHER" id="PTHR30595">
    <property type="entry name" value="GLPR-RELATED TRANSCRIPTIONAL REPRESSOR"/>
    <property type="match status" value="1"/>
</dbReference>
<feature type="transmembrane region" description="Helical" evidence="1">
    <location>
        <begin position="49"/>
        <end position="67"/>
    </location>
</feature>
<keyword evidence="1" id="KW-0812">Transmembrane</keyword>
<feature type="transmembrane region" description="Helical" evidence="1">
    <location>
        <begin position="24"/>
        <end position="43"/>
    </location>
</feature>
<feature type="transmembrane region" description="Helical" evidence="1">
    <location>
        <begin position="143"/>
        <end position="171"/>
    </location>
</feature>
<dbReference type="Gene3D" id="3.30.950.30">
    <property type="entry name" value="Schlafen, AAA domain"/>
    <property type="match status" value="1"/>
</dbReference>
<dbReference type="STRING" id="487685.SAMN04488696_2005"/>
<dbReference type="InterPro" id="IPR014509">
    <property type="entry name" value="YjdF-like"/>
</dbReference>
<dbReference type="Proteomes" id="UP000198535">
    <property type="component" value="Unassembled WGS sequence"/>
</dbReference>
<name>A0A1I4STX6_9EURY</name>
<sequence>MVTMAKKREMTDEQRGRHINIQRIRFYFFVIFRTLLIVAGASALLRDDLLNFSLCLFALVLTFLPTIIRKKWEFQFPSLFEILILIFIYLSVFPEIMAPVIKELWWGDFILNALSTVVVGAIAFSLVYLLFWEKRTHTVMTPAIIAVFSFCLSFTTATIMEISIVALVNIFGYDASRYDMGITAPNMASNLFIDLLISFLISVAGFVYIHHQRGNMLDKMVTGFVQKNPYFFKQDSEPMSPSDELLKLISNGEGNTLEFKSTLRTNLHTSKADKRIEHAVAKTIVAYLNSDGGCLLVGVSDDGSILGIEADAFQSNDKFNQHFSNIVGHNIGNEFLPYISSELVDVHGKHVMKVECDPSDKPVFLKEGEKEEFYIRSSAASLEISGSKLIEYIDSRFKNNNQ</sequence>
<organism evidence="3 4">
    <name type="scientific">Methanolobus profundi</name>
    <dbReference type="NCBI Taxonomy" id="487685"/>
    <lineage>
        <taxon>Archaea</taxon>
        <taxon>Methanobacteriati</taxon>
        <taxon>Methanobacteriota</taxon>
        <taxon>Stenosarchaea group</taxon>
        <taxon>Methanomicrobia</taxon>
        <taxon>Methanosarcinales</taxon>
        <taxon>Methanosarcinaceae</taxon>
        <taxon>Methanolobus</taxon>
    </lineage>
</organism>
<feature type="domain" description="Schlafen AlbA-2" evidence="2">
    <location>
        <begin position="253"/>
        <end position="381"/>
    </location>
</feature>
<evidence type="ECO:0000259" key="2">
    <source>
        <dbReference type="Pfam" id="PF04326"/>
    </source>
</evidence>
<evidence type="ECO:0000256" key="1">
    <source>
        <dbReference type="SAM" id="Phobius"/>
    </source>
</evidence>
<reference evidence="4" key="1">
    <citation type="submission" date="2016-10" db="EMBL/GenBank/DDBJ databases">
        <authorList>
            <person name="Varghese N."/>
            <person name="Submissions S."/>
        </authorList>
    </citation>
    <scope>NUCLEOTIDE SEQUENCE [LARGE SCALE GENOMIC DNA]</scope>
    <source>
        <strain evidence="4">Mob M</strain>
    </source>
</reference>
<keyword evidence="1" id="KW-0472">Membrane</keyword>
<evidence type="ECO:0000313" key="3">
    <source>
        <dbReference type="EMBL" id="SFM67753.1"/>
    </source>
</evidence>
<dbReference type="PANTHER" id="PTHR30595:SF6">
    <property type="entry name" value="SCHLAFEN ALBA-2 DOMAIN-CONTAINING PROTEIN"/>
    <property type="match status" value="1"/>
</dbReference>
<dbReference type="InterPro" id="IPR007421">
    <property type="entry name" value="Schlafen_AlbA_2_dom"/>
</dbReference>
<proteinExistence type="predicted"/>
<accession>A0A1I4STX6</accession>
<keyword evidence="3" id="KW-0238">DNA-binding</keyword>
<dbReference type="EMBL" id="FOUJ01000004">
    <property type="protein sequence ID" value="SFM67753.1"/>
    <property type="molecule type" value="Genomic_DNA"/>
</dbReference>
<feature type="transmembrane region" description="Helical" evidence="1">
    <location>
        <begin position="109"/>
        <end position="131"/>
    </location>
</feature>
<keyword evidence="4" id="KW-1185">Reference proteome</keyword>
<keyword evidence="1" id="KW-1133">Transmembrane helix</keyword>
<dbReference type="AlphaFoldDB" id="A0A1I4STX6"/>
<gene>
    <name evidence="3" type="ORF">SAMN04488696_2005</name>
</gene>
<dbReference type="Pfam" id="PF04326">
    <property type="entry name" value="SLFN_AlbA_2"/>
    <property type="match status" value="1"/>
</dbReference>
<dbReference type="InterPro" id="IPR038461">
    <property type="entry name" value="Schlafen_AlbA_2_dom_sf"/>
</dbReference>
<evidence type="ECO:0000313" key="4">
    <source>
        <dbReference type="Proteomes" id="UP000198535"/>
    </source>
</evidence>
<feature type="transmembrane region" description="Helical" evidence="1">
    <location>
        <begin position="191"/>
        <end position="210"/>
    </location>
</feature>
<dbReference type="GO" id="GO:0003677">
    <property type="term" value="F:DNA binding"/>
    <property type="evidence" value="ECO:0007669"/>
    <property type="project" value="UniProtKB-KW"/>
</dbReference>
<feature type="transmembrane region" description="Helical" evidence="1">
    <location>
        <begin position="79"/>
        <end position="97"/>
    </location>
</feature>
<dbReference type="Pfam" id="PF09997">
    <property type="entry name" value="DUF2238"/>
    <property type="match status" value="1"/>
</dbReference>
<protein>
    <submittedName>
        <fullName evidence="3">Putative DNA-binding domain-containing protein</fullName>
    </submittedName>
</protein>